<dbReference type="Pfam" id="PF00326">
    <property type="entry name" value="Peptidase_S9"/>
    <property type="match status" value="1"/>
</dbReference>
<dbReference type="SUPFAM" id="SSF52266">
    <property type="entry name" value="SGNH hydrolase"/>
    <property type="match status" value="1"/>
</dbReference>
<evidence type="ECO:0000313" key="5">
    <source>
        <dbReference type="Proteomes" id="UP001165444"/>
    </source>
</evidence>
<keyword evidence="1" id="KW-0732">Signal</keyword>
<gene>
    <name evidence="4" type="ORF">MUN53_03350</name>
</gene>
<dbReference type="InterPro" id="IPR013830">
    <property type="entry name" value="SGNH_hydro"/>
</dbReference>
<comment type="caution">
    <text evidence="4">The sequence shown here is derived from an EMBL/GenBank/DDBJ whole genome shotgun (WGS) entry which is preliminary data.</text>
</comment>
<feature type="chain" id="PRO_5045915875" evidence="1">
    <location>
        <begin position="20"/>
        <end position="660"/>
    </location>
</feature>
<dbReference type="Proteomes" id="UP001165444">
    <property type="component" value="Unassembled WGS sequence"/>
</dbReference>
<evidence type="ECO:0000256" key="1">
    <source>
        <dbReference type="SAM" id="SignalP"/>
    </source>
</evidence>
<dbReference type="SUPFAM" id="SSF53474">
    <property type="entry name" value="alpha/beta-Hydrolases"/>
    <property type="match status" value="1"/>
</dbReference>
<dbReference type="Gene3D" id="2.60.120.260">
    <property type="entry name" value="Galactose-binding domain-like"/>
    <property type="match status" value="1"/>
</dbReference>
<sequence length="660" mass="74507">MKRALFGILVAGFSCLSNMQATRMDALVTDSPTFPHPNVMTATQLPQTVFPGTKSQWEGCDRYDFKFQDRDAIVVVPKKAAPGRPWIWRPAFFGAFPSVDQALLKEGFHIVYYDLTHLYGSPHGVKLGNDFYAEMVNHYHLASKVTVEGFSRGGLYAFHWAAQNPEKVACLYVDAPVCNVFSWPKKTAPDLWPDLLKEWNLKDEEVGEDFQGNVIYLVDKLVAGKVPVMAVCGGVDKVVPYEENLKPVADKYRKAGGVIEVIVKPDCDHHPHSLENPEPVVDFIKRYQPGYADKVHIQARNNLNNAFHKFNIEKKGCVAFLGGSITEMRGWCAQIREDLQQRFPDTQFTFIKAGLPSAGSTPHAFRMEQDVLQHGTPDLMFVEAAVNDDTNYFTGEEQIQGMEGIVRHALRVNPKMDIIFLHFIYDPFIEPLQKGEQPEVFTNHEKVAEHYQLPSIHLAQEVAERMKAGEFDWNQFGGTHPSWFGHKYYTAAINLLLDQETKPFDALQEQKHSLPTPLNPFSYADGKLVPISDAQKLKGFEIVNDWTPDDPQIATRPGFVHVPMLHASQGKSSLTFSFTGTAVGIFCAAGPKACVLEYSIDGAPYKKIDTYTEWSSGLYIPWVYMFEKKLENKSHTLKLRIPKGERTECVIRDFVVNQPE</sequence>
<dbReference type="RefSeq" id="WP_243323396.1">
    <property type="nucleotide sequence ID" value="NZ_JAKZMM010000006.1"/>
</dbReference>
<accession>A0ABT0BY02</accession>
<feature type="signal peptide" evidence="1">
    <location>
        <begin position="1"/>
        <end position="19"/>
    </location>
</feature>
<evidence type="ECO:0000259" key="2">
    <source>
        <dbReference type="Pfam" id="PF00326"/>
    </source>
</evidence>
<dbReference type="EMBL" id="JAKZMM010000006">
    <property type="protein sequence ID" value="MCJ2379650.1"/>
    <property type="molecule type" value="Genomic_DNA"/>
</dbReference>
<dbReference type="PANTHER" id="PTHR34407:SF1">
    <property type="entry name" value="SGNH HYDROLASE-TYPE ESTERASE DOMAIN-CONTAINING PROTEIN"/>
    <property type="match status" value="1"/>
</dbReference>
<dbReference type="PROSITE" id="PS51257">
    <property type="entry name" value="PROKAR_LIPOPROTEIN"/>
    <property type="match status" value="1"/>
</dbReference>
<organism evidence="4 5">
    <name type="scientific">Parabacteroides faecalis</name>
    <dbReference type="NCBI Taxonomy" id="2924040"/>
    <lineage>
        <taxon>Bacteria</taxon>
        <taxon>Pseudomonadati</taxon>
        <taxon>Bacteroidota</taxon>
        <taxon>Bacteroidia</taxon>
        <taxon>Bacteroidales</taxon>
        <taxon>Tannerellaceae</taxon>
        <taxon>Parabacteroides</taxon>
    </lineage>
</organism>
<reference evidence="4 5" key="1">
    <citation type="submission" date="2022-03" db="EMBL/GenBank/DDBJ databases">
        <title>Parabacteroides sp. nov. isolated from swine feces.</title>
        <authorList>
            <person name="Bak J.E."/>
        </authorList>
    </citation>
    <scope>NUCLEOTIDE SEQUENCE [LARGE SCALE GENOMIC DNA]</scope>
    <source>
        <strain evidence="4 5">AGMB00274</strain>
    </source>
</reference>
<dbReference type="InterPro" id="IPR036514">
    <property type="entry name" value="SGNH_hydro_sf"/>
</dbReference>
<protein>
    <submittedName>
        <fullName evidence="4">GDSL-type esterase/lipase family protein</fullName>
    </submittedName>
</protein>
<dbReference type="InterPro" id="IPR001375">
    <property type="entry name" value="Peptidase_S9_cat"/>
</dbReference>
<evidence type="ECO:0000259" key="3">
    <source>
        <dbReference type="Pfam" id="PF13472"/>
    </source>
</evidence>
<evidence type="ECO:0000313" key="4">
    <source>
        <dbReference type="EMBL" id="MCJ2379650.1"/>
    </source>
</evidence>
<feature type="domain" description="SGNH hydrolase-type esterase" evidence="3">
    <location>
        <begin position="320"/>
        <end position="487"/>
    </location>
</feature>
<dbReference type="CDD" id="cd00229">
    <property type="entry name" value="SGNH_hydrolase"/>
    <property type="match status" value="1"/>
</dbReference>
<keyword evidence="5" id="KW-1185">Reference proteome</keyword>
<dbReference type="Gene3D" id="3.40.50.1820">
    <property type="entry name" value="alpha/beta hydrolase"/>
    <property type="match status" value="1"/>
</dbReference>
<name>A0ABT0BY02_9BACT</name>
<dbReference type="Pfam" id="PF13472">
    <property type="entry name" value="Lipase_GDSL_2"/>
    <property type="match status" value="1"/>
</dbReference>
<dbReference type="InterPro" id="IPR029058">
    <property type="entry name" value="AB_hydrolase_fold"/>
</dbReference>
<feature type="domain" description="Peptidase S9 prolyl oligopeptidase catalytic" evidence="2">
    <location>
        <begin position="139"/>
        <end position="270"/>
    </location>
</feature>
<proteinExistence type="predicted"/>
<dbReference type="PANTHER" id="PTHR34407">
    <property type="entry name" value="EXPRESSED PROTEIN"/>
    <property type="match status" value="1"/>
</dbReference>
<dbReference type="Gene3D" id="3.40.50.1110">
    <property type="entry name" value="SGNH hydrolase"/>
    <property type="match status" value="1"/>
</dbReference>